<name>A0ABS3LWX8_9PROT</name>
<dbReference type="EMBL" id="JAFVMF010000011">
    <property type="protein sequence ID" value="MBO1360412.1"/>
    <property type="molecule type" value="Genomic_DNA"/>
</dbReference>
<dbReference type="InterPro" id="IPR011990">
    <property type="entry name" value="TPR-like_helical_dom_sf"/>
</dbReference>
<feature type="repeat" description="TPR" evidence="3">
    <location>
        <begin position="116"/>
        <end position="149"/>
    </location>
</feature>
<reference evidence="4 5" key="1">
    <citation type="submission" date="2021-03" db="EMBL/GenBank/DDBJ databases">
        <title>The complete genome sequence of Acetobacter sacchari TBRC 11175.</title>
        <authorList>
            <person name="Charoenyingcharoen P."/>
            <person name="Yukphan P."/>
        </authorList>
    </citation>
    <scope>NUCLEOTIDE SEQUENCE [LARGE SCALE GENOMIC DNA]</scope>
    <source>
        <strain evidence="4 5">TBRC 11175</strain>
    </source>
</reference>
<organism evidence="4 5">
    <name type="scientific">Acetobacter sacchari</name>
    <dbReference type="NCBI Taxonomy" id="2661687"/>
    <lineage>
        <taxon>Bacteria</taxon>
        <taxon>Pseudomonadati</taxon>
        <taxon>Pseudomonadota</taxon>
        <taxon>Alphaproteobacteria</taxon>
        <taxon>Acetobacterales</taxon>
        <taxon>Acetobacteraceae</taxon>
        <taxon>Acetobacter</taxon>
    </lineage>
</organism>
<dbReference type="InterPro" id="IPR051685">
    <property type="entry name" value="Ycf3/AcsC/BcsC/TPR_MFPF"/>
</dbReference>
<evidence type="ECO:0000313" key="5">
    <source>
        <dbReference type="Proteomes" id="UP000664771"/>
    </source>
</evidence>
<feature type="repeat" description="TPR" evidence="3">
    <location>
        <begin position="150"/>
        <end position="183"/>
    </location>
</feature>
<keyword evidence="1" id="KW-0677">Repeat</keyword>
<dbReference type="Pfam" id="PF13432">
    <property type="entry name" value="TPR_16"/>
    <property type="match status" value="1"/>
</dbReference>
<sequence>MTRSSPPSLEHSGPSLHAIVRRAYAEVQEGRFEATRDALLPYSGQGEHRVDLLLGFAYAGSRQFDLAAPLLVNAALANVGAKHPAHDVVELFARFDMRPDAERAVRAMLALTPEDARIHDALGDVLCQMGRFDDAIGILEQGLSLRPYNPLTLNLMAIARAERGETETALGMFQSVLKLTPNNASALSNLACLLSALNRPEEALDLYRSAIAEKPTDAQIRLNHSVALLKAGRFAQGWSEHEWRLKLPNHTSLPREKLLPPIGPDVDIRGKRILITQEEGLGDTLMYLRFIPALARRGAITHLWVPDSLEHVCRRVEGVAIVQVGGDVPPFDWHCPFISLPRALVGTPDAMGDPVPYLRADPAKVSEKSRLLPRNGKLNVGLVWGGSPRPHHTPAHMVDRKRSASLAAMAPLAAVEGVNLISLQKGPYAKEAFDPPEGMRLYDPTDELHDMDDTAALMMGLDVLVSVDTSVVHLAGALGRRVLLMDRFDNCWRWLSGREDSVWYPDLTIIRQDRLGDWAPVVERVGVALRKMVAERRST</sequence>
<dbReference type="SMART" id="SM00028">
    <property type="entry name" value="TPR"/>
    <property type="match status" value="3"/>
</dbReference>
<evidence type="ECO:0000256" key="3">
    <source>
        <dbReference type="PROSITE-ProRule" id="PRU00339"/>
    </source>
</evidence>
<dbReference type="SUPFAM" id="SSF48452">
    <property type="entry name" value="TPR-like"/>
    <property type="match status" value="1"/>
</dbReference>
<feature type="repeat" description="TPR" evidence="3">
    <location>
        <begin position="184"/>
        <end position="217"/>
    </location>
</feature>
<protein>
    <submittedName>
        <fullName evidence="4">Tetratricopeptide repeat protein</fullName>
    </submittedName>
</protein>
<dbReference type="Gene3D" id="3.40.50.2000">
    <property type="entry name" value="Glycogen Phosphorylase B"/>
    <property type="match status" value="1"/>
</dbReference>
<evidence type="ECO:0000256" key="1">
    <source>
        <dbReference type="ARBA" id="ARBA00022737"/>
    </source>
</evidence>
<proteinExistence type="predicted"/>
<dbReference type="SUPFAM" id="SSF53756">
    <property type="entry name" value="UDP-Glycosyltransferase/glycogen phosphorylase"/>
    <property type="match status" value="1"/>
</dbReference>
<dbReference type="RefSeq" id="WP_207881691.1">
    <property type="nucleotide sequence ID" value="NZ_JAFVMF010000011.1"/>
</dbReference>
<dbReference type="Gene3D" id="1.25.40.10">
    <property type="entry name" value="Tetratricopeptide repeat domain"/>
    <property type="match status" value="1"/>
</dbReference>
<dbReference type="Pfam" id="PF14559">
    <property type="entry name" value="TPR_19"/>
    <property type="match status" value="1"/>
</dbReference>
<dbReference type="PANTHER" id="PTHR44943">
    <property type="entry name" value="CELLULOSE SYNTHASE OPERON PROTEIN C"/>
    <property type="match status" value="1"/>
</dbReference>
<dbReference type="PANTHER" id="PTHR44943:SF8">
    <property type="entry name" value="TPR REPEAT-CONTAINING PROTEIN MJ0263"/>
    <property type="match status" value="1"/>
</dbReference>
<dbReference type="Proteomes" id="UP000664771">
    <property type="component" value="Unassembled WGS sequence"/>
</dbReference>
<dbReference type="InterPro" id="IPR019734">
    <property type="entry name" value="TPR_rpt"/>
</dbReference>
<dbReference type="PROSITE" id="PS50005">
    <property type="entry name" value="TPR"/>
    <property type="match status" value="3"/>
</dbReference>
<gene>
    <name evidence="4" type="ORF">J2D73_11500</name>
</gene>
<accession>A0ABS3LWX8</accession>
<comment type="caution">
    <text evidence="4">The sequence shown here is derived from an EMBL/GenBank/DDBJ whole genome shotgun (WGS) entry which is preliminary data.</text>
</comment>
<keyword evidence="2 3" id="KW-0802">TPR repeat</keyword>
<keyword evidence="5" id="KW-1185">Reference proteome</keyword>
<evidence type="ECO:0000313" key="4">
    <source>
        <dbReference type="EMBL" id="MBO1360412.1"/>
    </source>
</evidence>
<evidence type="ECO:0000256" key="2">
    <source>
        <dbReference type="ARBA" id="ARBA00022803"/>
    </source>
</evidence>